<feature type="region of interest" description="Disordered" evidence="1">
    <location>
        <begin position="102"/>
        <end position="153"/>
    </location>
</feature>
<feature type="region of interest" description="Disordered" evidence="1">
    <location>
        <begin position="365"/>
        <end position="388"/>
    </location>
</feature>
<feature type="compositionally biased region" description="Low complexity" evidence="1">
    <location>
        <begin position="136"/>
        <end position="148"/>
    </location>
</feature>
<gene>
    <name evidence="2" type="ORF">J1605_010910</name>
</gene>
<evidence type="ECO:0000256" key="1">
    <source>
        <dbReference type="SAM" id="MobiDB-lite"/>
    </source>
</evidence>
<feature type="compositionally biased region" description="Basic and acidic residues" evidence="1">
    <location>
        <begin position="68"/>
        <end position="82"/>
    </location>
</feature>
<sequence>MEKERPWVSVTLRPLLFAQRPLPSPPERADTQVPPPSTQLPSDISHFDQPEGPPLPCSGAQAAQSPGRECHTAHSQETRDPGAGRLPSRFFLPRLPLALQATQLPPPLGGGDADRGASAVSGGGRGHDRGASAVSGQPAGAAAQEPAGSCDSGAPASAPGLVYDTLMLKHQCTCGNTNSHPEHAGRIQSIWSRLQETGLRGKCEEPSRTVAASPHVPTKWGPAASPHTGNPVKPGAALQGGPGKLEPHGTTAPPRLPGAASFAPRRVPWGRGLQGSFKAGDGGKGSRRRSCSASPLALRAGAHGRGGPRVPRRRACRAQAGREETRGEGPGVPSTCGDAHRTGHLQVQRVMRTGHLQVQVVGEAPDRGEAEGPGDHPVPRPPGQRPSLHRVRNLLCDLVAPPQGGGQAGKDSVTAGLRLPCPLLLRRQAFLGGLLYH</sequence>
<evidence type="ECO:0000313" key="2">
    <source>
        <dbReference type="EMBL" id="KAJ8781652.1"/>
    </source>
</evidence>
<protein>
    <submittedName>
        <fullName evidence="2">Uncharacterized protein</fullName>
    </submittedName>
</protein>
<dbReference type="Proteomes" id="UP001159641">
    <property type="component" value="Unassembled WGS sequence"/>
</dbReference>
<feature type="region of interest" description="Disordered" evidence="1">
    <location>
        <begin position="199"/>
        <end position="340"/>
    </location>
</feature>
<accession>A0AB34GM89</accession>
<feature type="compositionally biased region" description="Basic and acidic residues" evidence="1">
    <location>
        <begin position="365"/>
        <end position="378"/>
    </location>
</feature>
<organism evidence="2 3">
    <name type="scientific">Eschrichtius robustus</name>
    <name type="common">California gray whale</name>
    <name type="synonym">Eschrichtius gibbosus</name>
    <dbReference type="NCBI Taxonomy" id="9764"/>
    <lineage>
        <taxon>Eukaryota</taxon>
        <taxon>Metazoa</taxon>
        <taxon>Chordata</taxon>
        <taxon>Craniata</taxon>
        <taxon>Vertebrata</taxon>
        <taxon>Euteleostomi</taxon>
        <taxon>Mammalia</taxon>
        <taxon>Eutheria</taxon>
        <taxon>Laurasiatheria</taxon>
        <taxon>Artiodactyla</taxon>
        <taxon>Whippomorpha</taxon>
        <taxon>Cetacea</taxon>
        <taxon>Mysticeti</taxon>
        <taxon>Eschrichtiidae</taxon>
        <taxon>Eschrichtius</taxon>
    </lineage>
</organism>
<dbReference type="Gene3D" id="3.40.800.20">
    <property type="entry name" value="Histone deacetylase domain"/>
    <property type="match status" value="1"/>
</dbReference>
<comment type="caution">
    <text evidence="2">The sequence shown here is derived from an EMBL/GenBank/DDBJ whole genome shotgun (WGS) entry which is preliminary data.</text>
</comment>
<dbReference type="AlphaFoldDB" id="A0AB34GM89"/>
<name>A0AB34GM89_ESCRO</name>
<feature type="region of interest" description="Disordered" evidence="1">
    <location>
        <begin position="18"/>
        <end position="88"/>
    </location>
</feature>
<keyword evidence="3" id="KW-1185">Reference proteome</keyword>
<dbReference type="InterPro" id="IPR037138">
    <property type="entry name" value="His_deacetylse_dom_sf"/>
</dbReference>
<reference evidence="2 3" key="1">
    <citation type="submission" date="2022-11" db="EMBL/GenBank/DDBJ databases">
        <title>Whole genome sequence of Eschrichtius robustus ER-17-0199.</title>
        <authorList>
            <person name="Bruniche-Olsen A."/>
            <person name="Black A.N."/>
            <person name="Fields C.J."/>
            <person name="Walden K."/>
            <person name="Dewoody J.A."/>
        </authorList>
    </citation>
    <scope>NUCLEOTIDE SEQUENCE [LARGE SCALE GENOMIC DNA]</scope>
    <source>
        <strain evidence="2">ER-17-0199</strain>
        <tissue evidence="2">Blubber</tissue>
    </source>
</reference>
<dbReference type="EMBL" id="JAIQCJ010002141">
    <property type="protein sequence ID" value="KAJ8781652.1"/>
    <property type="molecule type" value="Genomic_DNA"/>
</dbReference>
<dbReference type="InterPro" id="IPR023696">
    <property type="entry name" value="Ureohydrolase_dom_sf"/>
</dbReference>
<dbReference type="SUPFAM" id="SSF52768">
    <property type="entry name" value="Arginase/deacetylase"/>
    <property type="match status" value="1"/>
</dbReference>
<evidence type="ECO:0000313" key="3">
    <source>
        <dbReference type="Proteomes" id="UP001159641"/>
    </source>
</evidence>
<proteinExistence type="predicted"/>